<sequence length="50" mass="5821">MVQQERLSDLKARLSEFVNKLDALDPEEASVEDVDRLIAMLDELERQMDD</sequence>
<name>A0ABY4EIP0_9BACI</name>
<protein>
    <submittedName>
        <fullName evidence="1">Uncharacterized protein</fullName>
    </submittedName>
</protein>
<dbReference type="RefSeq" id="WP_244709317.1">
    <property type="nucleotide sequence ID" value="NZ_CP095073.1"/>
</dbReference>
<evidence type="ECO:0000313" key="2">
    <source>
        <dbReference type="Proteomes" id="UP000831787"/>
    </source>
</evidence>
<evidence type="ECO:0000313" key="1">
    <source>
        <dbReference type="EMBL" id="UOQ43835.1"/>
    </source>
</evidence>
<dbReference type="Proteomes" id="UP000831787">
    <property type="component" value="Chromosome"/>
</dbReference>
<dbReference type="NCBIfam" id="NF040878">
    <property type="entry name" value="SE1561_fam"/>
    <property type="match status" value="1"/>
</dbReference>
<accession>A0ABY4EIP0</accession>
<organism evidence="1 2">
    <name type="scientific">Halobacillus salinarum</name>
    <dbReference type="NCBI Taxonomy" id="2932257"/>
    <lineage>
        <taxon>Bacteria</taxon>
        <taxon>Bacillati</taxon>
        <taxon>Bacillota</taxon>
        <taxon>Bacilli</taxon>
        <taxon>Bacillales</taxon>
        <taxon>Bacillaceae</taxon>
        <taxon>Halobacillus</taxon>
    </lineage>
</organism>
<reference evidence="1 2" key="1">
    <citation type="submission" date="2022-04" db="EMBL/GenBank/DDBJ databases">
        <title>Halobacillus sp. isolated from saltern.</title>
        <authorList>
            <person name="Won M."/>
            <person name="Lee C.-M."/>
            <person name="Woen H.-Y."/>
            <person name="Kwon S.-W."/>
        </authorList>
    </citation>
    <scope>NUCLEOTIDE SEQUENCE [LARGE SCALE GENOMIC DNA]</scope>
    <source>
        <strain evidence="1 2">SSBR10-3</strain>
    </source>
</reference>
<proteinExistence type="predicted"/>
<dbReference type="InterPro" id="IPR047670">
    <property type="entry name" value="YfjT-like"/>
</dbReference>
<gene>
    <name evidence="1" type="ORF">MUN89_18445</name>
</gene>
<keyword evidence="2" id="KW-1185">Reference proteome</keyword>
<dbReference type="EMBL" id="CP095073">
    <property type="protein sequence ID" value="UOQ43835.1"/>
    <property type="molecule type" value="Genomic_DNA"/>
</dbReference>